<feature type="region of interest" description="Disordered" evidence="1">
    <location>
        <begin position="42"/>
        <end position="65"/>
    </location>
</feature>
<organism evidence="2 3">
    <name type="scientific">Oculimacula yallundae</name>
    <dbReference type="NCBI Taxonomy" id="86028"/>
    <lineage>
        <taxon>Eukaryota</taxon>
        <taxon>Fungi</taxon>
        <taxon>Dikarya</taxon>
        <taxon>Ascomycota</taxon>
        <taxon>Pezizomycotina</taxon>
        <taxon>Leotiomycetes</taxon>
        <taxon>Helotiales</taxon>
        <taxon>Ploettnerulaceae</taxon>
        <taxon>Oculimacula</taxon>
    </lineage>
</organism>
<feature type="compositionally biased region" description="Polar residues" evidence="1">
    <location>
        <begin position="1110"/>
        <end position="1125"/>
    </location>
</feature>
<gene>
    <name evidence="2" type="ORF">VTL71DRAFT_4721</name>
</gene>
<protein>
    <submittedName>
        <fullName evidence="2">Uncharacterized protein</fullName>
    </submittedName>
</protein>
<keyword evidence="3" id="KW-1185">Reference proteome</keyword>
<feature type="region of interest" description="Disordered" evidence="1">
    <location>
        <begin position="528"/>
        <end position="569"/>
    </location>
</feature>
<feature type="compositionally biased region" description="Polar residues" evidence="1">
    <location>
        <begin position="1162"/>
        <end position="1172"/>
    </location>
</feature>
<evidence type="ECO:0000313" key="2">
    <source>
        <dbReference type="EMBL" id="KAL2064227.1"/>
    </source>
</evidence>
<comment type="caution">
    <text evidence="2">The sequence shown here is derived from an EMBL/GenBank/DDBJ whole genome shotgun (WGS) entry which is preliminary data.</text>
</comment>
<evidence type="ECO:0000313" key="3">
    <source>
        <dbReference type="Proteomes" id="UP001595075"/>
    </source>
</evidence>
<proteinExistence type="predicted"/>
<dbReference type="Proteomes" id="UP001595075">
    <property type="component" value="Unassembled WGS sequence"/>
</dbReference>
<sequence>MITTTLSEISGATWLVASRRITCPFVNPLRIMNPEIWVLEDSESGSESDSDSTRDVNDQKASGEANTNILQANVALAEPEKVDKVLSNHEIKCLSTASVEEEEEVNSTVSEVHRGEQPIDEGSPTSGVRADGDVDFGTCRASQQAPTTSEPIQSNGQDEVRDKSLDVLQDDVPNDTSGMVKAAFDNASMGSENHPNLASSSAHKTLVSSEPLIPPQEILLELKKRSLDSWNETKFAYQEQDLKNAPNPGLYLAGHGMVGFPLSDADIDRIRQANTQPALGELGSEAGIEYLNSRSTWEVLENCWEVRNSEWDSYLTSIADRMHQGLDLKSSLMLSKGSLVLYGPNAKVTSNDLIESVSPETIGTLEIALPSSHSAFVTYFVHGGRIKSFPVSRSSEYSCSCLAWLSGITLASDTLVSGYRLVLRYPFHHMNPGRSRPEILPMPSLEYEAIRLARLLHDWNQQLDKFPRKYLAHVFETRLEEDLQSCSVSDFRGTGSDRYIFNRLQTVCRAAGFYFCIAKLTVTTIESIEDGEDEEDSEDEDEDYRGYAGQNSYRHERQEPISESPSTAEAFTDSDDIRFYGKLTKGIADGHILNDGRIDDIGANETVEDDDDKLIRNYYERKVAIFMPRMWKGHFFLNNQGPAELSELLDEFITRPISHPASSTFQDDIRELCFNYVKEGSWSLPSNNQYTPLYARLFKAVCMLNDPQLIGQALPFAFTSQDAYNTFSSVVDPGWRVWLLQSLKISLDEIKIYETRMKAIEKIAKYMDDSEWLHAQHVSALSIFQCSSAADGEQLANMANSWIEDPALEDLIKTTVQKYAGEPDFILSFLAALPSGSDKLKAMFGQFVPYSEPHLNPIGRTATSNSISRIARILAHCYELRFWSEVDRLISIILGQAAKTSEMCLETFYMPFLVNLGKLIGNSKGIRFPLFQKLYKGILMTGINRIPEPPNQAGQNWSRPTHICHEDCLACTHLNAFLANPNRVSDEFKYSLEVRNHLESQMQKHLATGALQIQTNWNRPLLHSLIVHKIVPGSQQKARKREQQCFKLKGTMSNIGAISLMSLLSEHYGNMIELRPPTNVSSARNRMAIPASRSKIVDLTSSPPAIGPSTAPSRANSGSAQNRQTLSHHKRPLSLQGDDTRGNISAIPSKHPRLQGPHDQIAKSTLDNPGTESKLRVQSSFQLPPRIPSRLNILRAKYPDDIIDVVMENGLGFGSGRIMPYIKCNDCGCRLFVVNGTSLHEVEAQLNTPSHNYRVASVMRRRSLILKEWLR</sequence>
<dbReference type="EMBL" id="JAZHXI010000014">
    <property type="protein sequence ID" value="KAL2064227.1"/>
    <property type="molecule type" value="Genomic_DNA"/>
</dbReference>
<name>A0ABR4C3E6_9HELO</name>
<reference evidence="2 3" key="1">
    <citation type="journal article" date="2024" name="Commun. Biol.">
        <title>Comparative genomic analysis of thermophilic fungi reveals convergent evolutionary adaptations and gene losses.</title>
        <authorList>
            <person name="Steindorff A.S."/>
            <person name="Aguilar-Pontes M.V."/>
            <person name="Robinson A.J."/>
            <person name="Andreopoulos B."/>
            <person name="LaButti K."/>
            <person name="Kuo A."/>
            <person name="Mondo S."/>
            <person name="Riley R."/>
            <person name="Otillar R."/>
            <person name="Haridas S."/>
            <person name="Lipzen A."/>
            <person name="Grimwood J."/>
            <person name="Schmutz J."/>
            <person name="Clum A."/>
            <person name="Reid I.D."/>
            <person name="Moisan M.C."/>
            <person name="Butler G."/>
            <person name="Nguyen T.T.M."/>
            <person name="Dewar K."/>
            <person name="Conant G."/>
            <person name="Drula E."/>
            <person name="Henrissat B."/>
            <person name="Hansel C."/>
            <person name="Singer S."/>
            <person name="Hutchinson M.I."/>
            <person name="de Vries R.P."/>
            <person name="Natvig D.O."/>
            <person name="Powell A.J."/>
            <person name="Tsang A."/>
            <person name="Grigoriev I.V."/>
        </authorList>
    </citation>
    <scope>NUCLEOTIDE SEQUENCE [LARGE SCALE GENOMIC DNA]</scope>
    <source>
        <strain evidence="2 3">CBS 494.80</strain>
    </source>
</reference>
<accession>A0ABR4C3E6</accession>
<feature type="compositionally biased region" description="Polar residues" evidence="1">
    <location>
        <begin position="140"/>
        <end position="157"/>
    </location>
</feature>
<feature type="compositionally biased region" description="Acidic residues" evidence="1">
    <location>
        <begin position="528"/>
        <end position="543"/>
    </location>
</feature>
<feature type="region of interest" description="Disordered" evidence="1">
    <location>
        <begin position="97"/>
        <end position="160"/>
    </location>
</feature>
<evidence type="ECO:0000256" key="1">
    <source>
        <dbReference type="SAM" id="MobiDB-lite"/>
    </source>
</evidence>
<feature type="region of interest" description="Disordered" evidence="1">
    <location>
        <begin position="1091"/>
        <end position="1172"/>
    </location>
</feature>